<dbReference type="PROSITE" id="PS51635">
    <property type="entry name" value="PNPLA"/>
    <property type="match status" value="1"/>
</dbReference>
<evidence type="ECO:0000313" key="4">
    <source>
        <dbReference type="Proteomes" id="UP000193577"/>
    </source>
</evidence>
<evidence type="ECO:0000256" key="2">
    <source>
        <dbReference type="SAM" id="MobiDB-lite"/>
    </source>
</evidence>
<dbReference type="PANTHER" id="PTHR14226">
    <property type="entry name" value="NEUROPATHY TARGET ESTERASE/SWISS CHEESE D.MELANOGASTER"/>
    <property type="match status" value="1"/>
</dbReference>
<keyword evidence="1" id="KW-0378">Hydrolase</keyword>
<keyword evidence="1" id="KW-0442">Lipid degradation</keyword>
<proteinExistence type="predicted"/>
<dbReference type="AlphaFoldDB" id="A0A7I7SIH4"/>
<feature type="compositionally biased region" description="Low complexity" evidence="2">
    <location>
        <begin position="288"/>
        <end position="301"/>
    </location>
</feature>
<feature type="short sequence motif" description="GXSXG" evidence="1">
    <location>
        <begin position="55"/>
        <end position="59"/>
    </location>
</feature>
<evidence type="ECO:0000256" key="1">
    <source>
        <dbReference type="PROSITE-ProRule" id="PRU01161"/>
    </source>
</evidence>
<organism evidence="3 4">
    <name type="scientific">Mycolicibacillus koreensis</name>
    <dbReference type="NCBI Taxonomy" id="1069220"/>
    <lineage>
        <taxon>Bacteria</taxon>
        <taxon>Bacillati</taxon>
        <taxon>Actinomycetota</taxon>
        <taxon>Actinomycetes</taxon>
        <taxon>Mycobacteriales</taxon>
        <taxon>Mycobacteriaceae</taxon>
        <taxon>Mycolicibacillus</taxon>
    </lineage>
</organism>
<dbReference type="RefSeq" id="WP_085305020.1">
    <property type="nucleotide sequence ID" value="NZ_AP022594.1"/>
</dbReference>
<dbReference type="OrthoDB" id="5290098at2"/>
<feature type="region of interest" description="Disordered" evidence="2">
    <location>
        <begin position="254"/>
        <end position="302"/>
    </location>
</feature>
<feature type="compositionally biased region" description="Basic and acidic residues" evidence="2">
    <location>
        <begin position="264"/>
        <end position="281"/>
    </location>
</feature>
<feature type="active site" description="Nucleophile" evidence="1">
    <location>
        <position position="57"/>
    </location>
</feature>
<name>A0A7I7SIH4_9MYCO</name>
<accession>A0A7I7SIH4</accession>
<sequence length="379" mass="39163">MTAAPTDTDSTDTAPARPARRVAVALGSGGARGYAHIGVLAELERRGFAISAIAGSSMGALVGGLYAAGALQEFTEWAGGLTQGAVLRLLDPTFSAPGILRAEKILDKVREIVGEVAIEDLPITFTAVATDLVTGRPVWLQHGPLDEAIRASIAIPGVIAPHILDGRLLADGGILEPLPLAPLAAAPRADLTIGVSLGGGGAEFSDDDPAEDDPSGGADWLNRIVRSTASLLDTDAVRSVLDRPTARALLDRFGASLPGEADGSGDRDAEAADGDAERADAEQPGGDTAPAEEAPETPVVPKLGSFDVMNRSIDIAQAALARHLLAAYPPDLLIEVPRSSCRSLDFHRATELIELGHDYTARALDIRNGDPLGVTVIDA</sequence>
<evidence type="ECO:0000313" key="3">
    <source>
        <dbReference type="EMBL" id="OSC31455.1"/>
    </source>
</evidence>
<keyword evidence="1" id="KW-0443">Lipid metabolism</keyword>
<comment type="caution">
    <text evidence="3">The sequence shown here is derived from an EMBL/GenBank/DDBJ whole genome shotgun (WGS) entry which is preliminary data.</text>
</comment>
<dbReference type="SUPFAM" id="SSF52151">
    <property type="entry name" value="FabD/lysophospholipase-like"/>
    <property type="match status" value="1"/>
</dbReference>
<dbReference type="Proteomes" id="UP000193577">
    <property type="component" value="Unassembled WGS sequence"/>
</dbReference>
<dbReference type="GO" id="GO:0016787">
    <property type="term" value="F:hydrolase activity"/>
    <property type="evidence" value="ECO:0007669"/>
    <property type="project" value="UniProtKB-UniRule"/>
</dbReference>
<protein>
    <submittedName>
        <fullName evidence="3">Esterase</fullName>
    </submittedName>
</protein>
<comment type="caution">
    <text evidence="1">Lacks conserved residue(s) required for the propagation of feature annotation.</text>
</comment>
<feature type="active site" description="Proton acceptor" evidence="1">
    <location>
        <position position="171"/>
    </location>
</feature>
<reference evidence="3 4" key="1">
    <citation type="submission" date="2017-04" db="EMBL/GenBank/DDBJ databases">
        <title>The new phylogeny of genus Mycobacterium.</title>
        <authorList>
            <person name="Tortoli E."/>
            <person name="Trovato A."/>
            <person name="Cirillo D.M."/>
        </authorList>
    </citation>
    <scope>NUCLEOTIDE SEQUENCE [LARGE SCALE GENOMIC DNA]</scope>
    <source>
        <strain evidence="3 4">KCTC 19819</strain>
    </source>
</reference>
<feature type="short sequence motif" description="DGA/G" evidence="1">
    <location>
        <begin position="171"/>
        <end position="173"/>
    </location>
</feature>
<gene>
    <name evidence="3" type="ORF">B8W67_16325</name>
</gene>
<dbReference type="EMBL" id="NCXO01000044">
    <property type="protein sequence ID" value="OSC31455.1"/>
    <property type="molecule type" value="Genomic_DNA"/>
</dbReference>
<dbReference type="InterPro" id="IPR016035">
    <property type="entry name" value="Acyl_Trfase/lysoPLipase"/>
</dbReference>
<dbReference type="GO" id="GO:0016042">
    <property type="term" value="P:lipid catabolic process"/>
    <property type="evidence" value="ECO:0007669"/>
    <property type="project" value="UniProtKB-UniRule"/>
</dbReference>
<dbReference type="PANTHER" id="PTHR14226:SF76">
    <property type="entry name" value="NTE FAMILY PROTEIN RSSA"/>
    <property type="match status" value="1"/>
</dbReference>
<dbReference type="Gene3D" id="3.40.1090.10">
    <property type="entry name" value="Cytosolic phospholipase A2 catalytic domain"/>
    <property type="match status" value="2"/>
</dbReference>
<dbReference type="InterPro" id="IPR050301">
    <property type="entry name" value="NTE"/>
</dbReference>
<dbReference type="Pfam" id="PF01734">
    <property type="entry name" value="Patatin"/>
    <property type="match status" value="1"/>
</dbReference>
<dbReference type="InterPro" id="IPR002641">
    <property type="entry name" value="PNPLA_dom"/>
</dbReference>
<keyword evidence="4" id="KW-1185">Reference proteome</keyword>